<organism evidence="3 4">
    <name type="scientific">Malassezia furfur</name>
    <name type="common">Pityriasis versicolor infection agent</name>
    <name type="synonym">Pityrosporum furfur</name>
    <dbReference type="NCBI Taxonomy" id="55194"/>
    <lineage>
        <taxon>Eukaryota</taxon>
        <taxon>Fungi</taxon>
        <taxon>Dikarya</taxon>
        <taxon>Basidiomycota</taxon>
        <taxon>Ustilaginomycotina</taxon>
        <taxon>Malasseziomycetes</taxon>
        <taxon>Malasseziales</taxon>
        <taxon>Malasseziaceae</taxon>
        <taxon>Malassezia</taxon>
    </lineage>
</organism>
<dbReference type="EMBL" id="CP046239">
    <property type="protein sequence ID" value="WFD49697.1"/>
    <property type="molecule type" value="Genomic_DNA"/>
</dbReference>
<evidence type="ECO:0000256" key="1">
    <source>
        <dbReference type="SAM" id="MobiDB-lite"/>
    </source>
</evidence>
<keyword evidence="2" id="KW-1133">Transmembrane helix</keyword>
<feature type="compositionally biased region" description="Low complexity" evidence="1">
    <location>
        <begin position="13"/>
        <end position="27"/>
    </location>
</feature>
<evidence type="ECO:0008006" key="5">
    <source>
        <dbReference type="Google" id="ProtNLM"/>
    </source>
</evidence>
<feature type="region of interest" description="Disordered" evidence="1">
    <location>
        <begin position="1"/>
        <end position="74"/>
    </location>
</feature>
<name>A0ABY8EYY9_MALFU</name>
<sequence length="137" mass="14228">MSHSVRYMTTRSAPETAAPAPGTAMPTSGVPPASPQTLPPAAGTPLRGAPGVPHRTAADAGGAPGGRGGARRPSKHRLVYGEVMAPMAWVLAYSTATYFALALAWNWLKRAEERAARDAELATLRTDIRGAIGDKAI</sequence>
<evidence type="ECO:0000256" key="2">
    <source>
        <dbReference type="SAM" id="Phobius"/>
    </source>
</evidence>
<keyword evidence="4" id="KW-1185">Reference proteome</keyword>
<reference evidence="3 4" key="1">
    <citation type="journal article" date="2020" name="Elife">
        <title>Loss of centromere function drives karyotype evolution in closely related Malassezia species.</title>
        <authorList>
            <person name="Sankaranarayanan S.R."/>
            <person name="Ianiri G."/>
            <person name="Coelho M.A."/>
            <person name="Reza M.H."/>
            <person name="Thimmappa B.C."/>
            <person name="Ganguly P."/>
            <person name="Vadnala R.N."/>
            <person name="Sun S."/>
            <person name="Siddharthan R."/>
            <person name="Tellgren-Roth C."/>
            <person name="Dawson T.L."/>
            <person name="Heitman J."/>
            <person name="Sanyal K."/>
        </authorList>
    </citation>
    <scope>NUCLEOTIDE SEQUENCE [LARGE SCALE GENOMIC DNA]</scope>
    <source>
        <strain evidence="3">CBS14141</strain>
    </source>
</reference>
<keyword evidence="2" id="KW-0472">Membrane</keyword>
<keyword evidence="2" id="KW-0812">Transmembrane</keyword>
<dbReference type="Proteomes" id="UP000818624">
    <property type="component" value="Chromosome 6"/>
</dbReference>
<proteinExistence type="predicted"/>
<feature type="compositionally biased region" description="Polar residues" evidence="1">
    <location>
        <begin position="1"/>
        <end position="12"/>
    </location>
</feature>
<evidence type="ECO:0000313" key="3">
    <source>
        <dbReference type="EMBL" id="WFD49697.1"/>
    </source>
</evidence>
<gene>
    <name evidence="3" type="ORF">GLX27_004382</name>
</gene>
<feature type="transmembrane region" description="Helical" evidence="2">
    <location>
        <begin position="87"/>
        <end position="108"/>
    </location>
</feature>
<evidence type="ECO:0000313" key="4">
    <source>
        <dbReference type="Proteomes" id="UP000818624"/>
    </source>
</evidence>
<accession>A0ABY8EYY9</accession>
<protein>
    <recommendedName>
        <fullName evidence="5">CcmD family protein</fullName>
    </recommendedName>
</protein>